<evidence type="ECO:0000313" key="3">
    <source>
        <dbReference type="Proteomes" id="UP000829196"/>
    </source>
</evidence>
<dbReference type="Proteomes" id="UP000829196">
    <property type="component" value="Unassembled WGS sequence"/>
</dbReference>
<evidence type="ECO:0000313" key="2">
    <source>
        <dbReference type="EMBL" id="KAI0520001.1"/>
    </source>
</evidence>
<evidence type="ECO:0000256" key="1">
    <source>
        <dbReference type="SAM" id="MobiDB-lite"/>
    </source>
</evidence>
<accession>A0A8T3BWK6</accession>
<sequence length="100" mass="11753">MNYLNEDQLNTDQQTENTTYQEDEQNDINFQDDFGEISPLHREDVEPQILESVQNVHSQPTETTDFICDEDEEEEYDATLAEYFSEDDVDVHINIDSDKD</sequence>
<reference evidence="2" key="1">
    <citation type="journal article" date="2022" name="Front. Genet.">
        <title>Chromosome-Scale Assembly of the Dendrobium nobile Genome Provides Insights Into the Molecular Mechanism of the Biosynthesis of the Medicinal Active Ingredient of Dendrobium.</title>
        <authorList>
            <person name="Xu Q."/>
            <person name="Niu S.-C."/>
            <person name="Li K.-L."/>
            <person name="Zheng P.-J."/>
            <person name="Zhang X.-J."/>
            <person name="Jia Y."/>
            <person name="Liu Y."/>
            <person name="Niu Y.-X."/>
            <person name="Yu L.-H."/>
            <person name="Chen D.-F."/>
            <person name="Zhang G.-Q."/>
        </authorList>
    </citation>
    <scope>NUCLEOTIDE SEQUENCE</scope>
    <source>
        <tissue evidence="2">Leaf</tissue>
    </source>
</reference>
<name>A0A8T3BWK6_DENNO</name>
<comment type="caution">
    <text evidence="2">The sequence shown here is derived from an EMBL/GenBank/DDBJ whole genome shotgun (WGS) entry which is preliminary data.</text>
</comment>
<dbReference type="AlphaFoldDB" id="A0A8T3BWK6"/>
<gene>
    <name evidence="2" type="ORF">KFK09_007466</name>
</gene>
<dbReference type="EMBL" id="JAGYWB010000006">
    <property type="protein sequence ID" value="KAI0520001.1"/>
    <property type="molecule type" value="Genomic_DNA"/>
</dbReference>
<proteinExistence type="predicted"/>
<keyword evidence="3" id="KW-1185">Reference proteome</keyword>
<feature type="compositionally biased region" description="Polar residues" evidence="1">
    <location>
        <begin position="1"/>
        <end position="20"/>
    </location>
</feature>
<organism evidence="2 3">
    <name type="scientific">Dendrobium nobile</name>
    <name type="common">Orchid</name>
    <dbReference type="NCBI Taxonomy" id="94219"/>
    <lineage>
        <taxon>Eukaryota</taxon>
        <taxon>Viridiplantae</taxon>
        <taxon>Streptophyta</taxon>
        <taxon>Embryophyta</taxon>
        <taxon>Tracheophyta</taxon>
        <taxon>Spermatophyta</taxon>
        <taxon>Magnoliopsida</taxon>
        <taxon>Liliopsida</taxon>
        <taxon>Asparagales</taxon>
        <taxon>Orchidaceae</taxon>
        <taxon>Epidendroideae</taxon>
        <taxon>Malaxideae</taxon>
        <taxon>Dendrobiinae</taxon>
        <taxon>Dendrobium</taxon>
    </lineage>
</organism>
<protein>
    <submittedName>
        <fullName evidence="2">Uncharacterized protein</fullName>
    </submittedName>
</protein>
<feature type="region of interest" description="Disordered" evidence="1">
    <location>
        <begin position="1"/>
        <end position="25"/>
    </location>
</feature>